<dbReference type="GO" id="GO:0004523">
    <property type="term" value="F:RNA-DNA hybrid ribonuclease activity"/>
    <property type="evidence" value="ECO:0007669"/>
    <property type="project" value="InterPro"/>
</dbReference>
<evidence type="ECO:0000313" key="2">
    <source>
        <dbReference type="EMBL" id="PNX78110.1"/>
    </source>
</evidence>
<evidence type="ECO:0000259" key="1">
    <source>
        <dbReference type="Pfam" id="PF13456"/>
    </source>
</evidence>
<name>A0A2K3LHV0_TRIPR</name>
<dbReference type="SUPFAM" id="SSF53098">
    <property type="entry name" value="Ribonuclease H-like"/>
    <property type="match status" value="1"/>
</dbReference>
<dbReference type="AlphaFoldDB" id="A0A2K3LHV0"/>
<dbReference type="InterPro" id="IPR044730">
    <property type="entry name" value="RNase_H-like_dom_plant"/>
</dbReference>
<organism evidence="2 3">
    <name type="scientific">Trifolium pratense</name>
    <name type="common">Red clover</name>
    <dbReference type="NCBI Taxonomy" id="57577"/>
    <lineage>
        <taxon>Eukaryota</taxon>
        <taxon>Viridiplantae</taxon>
        <taxon>Streptophyta</taxon>
        <taxon>Embryophyta</taxon>
        <taxon>Tracheophyta</taxon>
        <taxon>Spermatophyta</taxon>
        <taxon>Magnoliopsida</taxon>
        <taxon>eudicotyledons</taxon>
        <taxon>Gunneridae</taxon>
        <taxon>Pentapetalae</taxon>
        <taxon>rosids</taxon>
        <taxon>fabids</taxon>
        <taxon>Fabales</taxon>
        <taxon>Fabaceae</taxon>
        <taxon>Papilionoideae</taxon>
        <taxon>50 kb inversion clade</taxon>
        <taxon>NPAAA clade</taxon>
        <taxon>Hologalegina</taxon>
        <taxon>IRL clade</taxon>
        <taxon>Trifolieae</taxon>
        <taxon>Trifolium</taxon>
    </lineage>
</organism>
<dbReference type="InterPro" id="IPR052929">
    <property type="entry name" value="RNase_H-like_EbsB-rel"/>
</dbReference>
<dbReference type="CDD" id="cd06222">
    <property type="entry name" value="RNase_H_like"/>
    <property type="match status" value="1"/>
</dbReference>
<feature type="non-terminal residue" evidence="2">
    <location>
        <position position="269"/>
    </location>
</feature>
<protein>
    <submittedName>
        <fullName evidence="2">Cytochrome p450</fullName>
    </submittedName>
</protein>
<evidence type="ECO:0000313" key="3">
    <source>
        <dbReference type="Proteomes" id="UP000236291"/>
    </source>
</evidence>
<dbReference type="InterPro" id="IPR002156">
    <property type="entry name" value="RNaseH_domain"/>
</dbReference>
<dbReference type="InterPro" id="IPR012337">
    <property type="entry name" value="RNaseH-like_sf"/>
</dbReference>
<accession>A0A2K3LHV0</accession>
<dbReference type="PANTHER" id="PTHR47074:SF48">
    <property type="entry name" value="POLYNUCLEOTIDYL TRANSFERASE, RIBONUCLEASE H-LIKE SUPERFAMILY PROTEIN"/>
    <property type="match status" value="1"/>
</dbReference>
<sequence>MSSDKISAAAASCTMPTNLRIVQIEEQMRIRGTYCLDVRKARIVGLSKENKEVAGRMAMMVWLIWNNRNQWLWNQEKRTATQLGIQASHMWNAWFEAQRIHNSSMINEQVQHVYQWIPPRQGWLKWNVDAGFHNDGRITSGGWCIRDDDELFRRAGTYWISSAYSILEAKALVLLEAMKDASNMNLENIIFETDSSTVVAALHANHVGVSPFSPELRAALALLCIGKNTLPENILISLEDSEQCKEAKSNYLVHVGDFPMRTDSPVQAE</sequence>
<dbReference type="GO" id="GO:0003676">
    <property type="term" value="F:nucleic acid binding"/>
    <property type="evidence" value="ECO:0007669"/>
    <property type="project" value="InterPro"/>
</dbReference>
<reference evidence="2 3" key="1">
    <citation type="journal article" date="2014" name="Am. J. Bot.">
        <title>Genome assembly and annotation for red clover (Trifolium pratense; Fabaceae).</title>
        <authorList>
            <person name="Istvanek J."/>
            <person name="Jaros M."/>
            <person name="Krenek A."/>
            <person name="Repkova J."/>
        </authorList>
    </citation>
    <scope>NUCLEOTIDE SEQUENCE [LARGE SCALE GENOMIC DNA]</scope>
    <source>
        <strain evidence="3">cv. Tatra</strain>
        <tissue evidence="2">Young leaves</tissue>
    </source>
</reference>
<comment type="caution">
    <text evidence="2">The sequence shown here is derived from an EMBL/GenBank/DDBJ whole genome shotgun (WGS) entry which is preliminary data.</text>
</comment>
<dbReference type="EMBL" id="ASHM01033504">
    <property type="protein sequence ID" value="PNX78110.1"/>
    <property type="molecule type" value="Genomic_DNA"/>
</dbReference>
<feature type="domain" description="RNase H type-1" evidence="1">
    <location>
        <begin position="127"/>
        <end position="203"/>
    </location>
</feature>
<dbReference type="Pfam" id="PF13456">
    <property type="entry name" value="RVT_3"/>
    <property type="match status" value="1"/>
</dbReference>
<proteinExistence type="predicted"/>
<dbReference type="Proteomes" id="UP000236291">
    <property type="component" value="Unassembled WGS sequence"/>
</dbReference>
<gene>
    <name evidence="2" type="ORF">L195_g034085</name>
</gene>
<dbReference type="PANTHER" id="PTHR47074">
    <property type="entry name" value="BNAC02G40300D PROTEIN"/>
    <property type="match status" value="1"/>
</dbReference>
<reference evidence="2 3" key="2">
    <citation type="journal article" date="2017" name="Front. Plant Sci.">
        <title>Gene Classification and Mining of Molecular Markers Useful in Red Clover (Trifolium pratense) Breeding.</title>
        <authorList>
            <person name="Istvanek J."/>
            <person name="Dluhosova J."/>
            <person name="Dluhos P."/>
            <person name="Patkova L."/>
            <person name="Nedelnik J."/>
            <person name="Repkova J."/>
        </authorList>
    </citation>
    <scope>NUCLEOTIDE SEQUENCE [LARGE SCALE GENOMIC DNA]</scope>
    <source>
        <strain evidence="3">cv. Tatra</strain>
        <tissue evidence="2">Young leaves</tissue>
    </source>
</reference>
<dbReference type="STRING" id="57577.A0A2K3LHV0"/>